<dbReference type="GO" id="GO:0071108">
    <property type="term" value="P:protein K48-linked deubiquitination"/>
    <property type="evidence" value="ECO:0007669"/>
    <property type="project" value="TreeGrafter"/>
</dbReference>
<accession>A0AAF0F7I4</accession>
<dbReference type="GO" id="GO:0043130">
    <property type="term" value="F:ubiquitin binding"/>
    <property type="evidence" value="ECO:0007669"/>
    <property type="project" value="TreeGrafter"/>
</dbReference>
<proteinExistence type="predicted"/>
<dbReference type="AlphaFoldDB" id="A0AAF0F7I4"/>
<dbReference type="SUPFAM" id="SSF54001">
    <property type="entry name" value="Cysteine proteinases"/>
    <property type="match status" value="1"/>
</dbReference>
<reference evidence="3" key="1">
    <citation type="submission" date="2023-03" db="EMBL/GenBank/DDBJ databases">
        <title>Mating type loci evolution in Malassezia.</title>
        <authorList>
            <person name="Coelho M.A."/>
        </authorList>
    </citation>
    <scope>NUCLEOTIDE SEQUENCE</scope>
    <source>
        <strain evidence="3">CBS 9431</strain>
    </source>
</reference>
<dbReference type="EC" id="3.4.19.12" evidence="3"/>
<dbReference type="PROSITE" id="PS50802">
    <property type="entry name" value="OTU"/>
    <property type="match status" value="1"/>
</dbReference>
<dbReference type="Gene3D" id="3.30.200.60">
    <property type="entry name" value="Peptidase C65 Otubain, subdomain 1"/>
    <property type="match status" value="1"/>
</dbReference>
<name>A0AAF0F7I4_9BASI</name>
<dbReference type="RefSeq" id="XP_060124038.1">
    <property type="nucleotide sequence ID" value="XM_060268055.1"/>
</dbReference>
<evidence type="ECO:0000313" key="4">
    <source>
        <dbReference type="Proteomes" id="UP001217754"/>
    </source>
</evidence>
<dbReference type="Pfam" id="PF10275">
    <property type="entry name" value="Peptidase_C65"/>
    <property type="match status" value="1"/>
</dbReference>
<dbReference type="Proteomes" id="UP001217754">
    <property type="component" value="Chromosome 9"/>
</dbReference>
<dbReference type="CDD" id="cd22749">
    <property type="entry name" value="Otubain_C65"/>
    <property type="match status" value="1"/>
</dbReference>
<dbReference type="GO" id="GO:0004843">
    <property type="term" value="F:cysteine-type deubiquitinase activity"/>
    <property type="evidence" value="ECO:0007669"/>
    <property type="project" value="UniProtKB-EC"/>
</dbReference>
<dbReference type="InterPro" id="IPR038765">
    <property type="entry name" value="Papain-like_cys_pep_sf"/>
</dbReference>
<dbReference type="InterPro" id="IPR042468">
    <property type="entry name" value="Peptidase_C65_otubain_sub1"/>
</dbReference>
<keyword evidence="4" id="KW-1185">Reference proteome</keyword>
<organism evidence="3 4">
    <name type="scientific">Malassezia japonica</name>
    <dbReference type="NCBI Taxonomy" id="223818"/>
    <lineage>
        <taxon>Eukaryota</taxon>
        <taxon>Fungi</taxon>
        <taxon>Dikarya</taxon>
        <taxon>Basidiomycota</taxon>
        <taxon>Ustilaginomycotina</taxon>
        <taxon>Malasseziomycetes</taxon>
        <taxon>Malasseziales</taxon>
        <taxon>Malasseziaceae</taxon>
        <taxon>Malassezia</taxon>
    </lineage>
</organism>
<evidence type="ECO:0000259" key="2">
    <source>
        <dbReference type="PROSITE" id="PS50802"/>
    </source>
</evidence>
<feature type="region of interest" description="Disordered" evidence="1">
    <location>
        <begin position="100"/>
        <end position="130"/>
    </location>
</feature>
<sequence>MAMMHSTDPATPQLDEKKLLEVFNDPEKSNSIVVAFLKLNSNDYTPFLASATGEEDPPTMEDFCNKEVEAFGRDADHLQITALSSALKVSLDVVYLSRSHAPPESDSITEEADAGAKMSDNKDVSPEGDPNACDVVRFDIDQGQMFGLGPLLYRPGHFDLLVAREEPESPDINI</sequence>
<dbReference type="PANTHER" id="PTHR12931">
    <property type="entry name" value="UBIQUITIN THIOLESTERASE PROTEIN OTUB"/>
    <property type="match status" value="1"/>
</dbReference>
<dbReference type="InterPro" id="IPR019400">
    <property type="entry name" value="Peptidase_C65_otubain"/>
</dbReference>
<dbReference type="InterPro" id="IPR003323">
    <property type="entry name" value="OTU_dom"/>
</dbReference>
<keyword evidence="3" id="KW-0378">Hydrolase</keyword>
<feature type="domain" description="OTU" evidence="2">
    <location>
        <begin position="17"/>
        <end position="164"/>
    </location>
</feature>
<gene>
    <name evidence="3" type="ORF">MJAP1_004136</name>
</gene>
<dbReference type="PANTHER" id="PTHR12931:SF15">
    <property type="entry name" value="UBIQUITIN THIOESTERASE OTUBAIN-LIKE"/>
    <property type="match status" value="1"/>
</dbReference>
<evidence type="ECO:0000256" key="1">
    <source>
        <dbReference type="SAM" id="MobiDB-lite"/>
    </source>
</evidence>
<dbReference type="EMBL" id="CP119966">
    <property type="protein sequence ID" value="WFD41141.1"/>
    <property type="molecule type" value="Genomic_DNA"/>
</dbReference>
<dbReference type="GO" id="GO:0005634">
    <property type="term" value="C:nucleus"/>
    <property type="evidence" value="ECO:0007669"/>
    <property type="project" value="TreeGrafter"/>
</dbReference>
<evidence type="ECO:0000313" key="3">
    <source>
        <dbReference type="EMBL" id="WFD41141.1"/>
    </source>
</evidence>
<protein>
    <submittedName>
        <fullName evidence="3">Ubiquitinyl hydrolase 1</fullName>
        <ecNumber evidence="3">3.4.19.12</ecNumber>
    </submittedName>
</protein>
<dbReference type="GeneID" id="85227787"/>